<evidence type="ECO:0000313" key="2">
    <source>
        <dbReference type="EMBL" id="ELR14308.1"/>
    </source>
</evidence>
<dbReference type="Proteomes" id="UP000011083">
    <property type="component" value="Unassembled WGS sequence"/>
</dbReference>
<protein>
    <submittedName>
        <fullName evidence="2">Uncharacterized protein</fullName>
    </submittedName>
</protein>
<dbReference type="GeneID" id="14914922"/>
<evidence type="ECO:0000256" key="1">
    <source>
        <dbReference type="SAM" id="MobiDB-lite"/>
    </source>
</evidence>
<dbReference type="KEGG" id="acan:ACA1_106790"/>
<name>L8GNI0_ACACF</name>
<accession>L8GNI0</accession>
<evidence type="ECO:0000313" key="3">
    <source>
        <dbReference type="Proteomes" id="UP000011083"/>
    </source>
</evidence>
<proteinExistence type="predicted"/>
<sequence length="94" mass="9827">MDNSRNNRRALDIGRSSDCRPTSAGATSAPRAPEWRIGTGAVRFAMGGVPQPSDPALGALPRAGWLAGSQKVVLMDGVMMTNLVLLRPSGPRVG</sequence>
<reference evidence="2 3" key="1">
    <citation type="journal article" date="2013" name="Genome Biol.">
        <title>Genome of Acanthamoeba castellanii highlights extensive lateral gene transfer and early evolution of tyrosine kinase signaling.</title>
        <authorList>
            <person name="Clarke M."/>
            <person name="Lohan A.J."/>
            <person name="Liu B."/>
            <person name="Lagkouvardos I."/>
            <person name="Roy S."/>
            <person name="Zafar N."/>
            <person name="Bertelli C."/>
            <person name="Schilde C."/>
            <person name="Kianianmomeni A."/>
            <person name="Burglin T.R."/>
            <person name="Frech C."/>
            <person name="Turcotte B."/>
            <person name="Kopec K.O."/>
            <person name="Synnott J.M."/>
            <person name="Choo C."/>
            <person name="Paponov I."/>
            <person name="Finkler A."/>
            <person name="Soon Heng Tan C."/>
            <person name="Hutchins A.P."/>
            <person name="Weinmeier T."/>
            <person name="Rattei T."/>
            <person name="Chu J.S."/>
            <person name="Gimenez G."/>
            <person name="Irimia M."/>
            <person name="Rigden D.J."/>
            <person name="Fitzpatrick D.A."/>
            <person name="Lorenzo-Morales J."/>
            <person name="Bateman A."/>
            <person name="Chiu C.H."/>
            <person name="Tang P."/>
            <person name="Hegemann P."/>
            <person name="Fromm H."/>
            <person name="Raoult D."/>
            <person name="Greub G."/>
            <person name="Miranda-Saavedra D."/>
            <person name="Chen N."/>
            <person name="Nash P."/>
            <person name="Ginger M.L."/>
            <person name="Horn M."/>
            <person name="Schaap P."/>
            <person name="Caler L."/>
            <person name="Loftus B."/>
        </authorList>
    </citation>
    <scope>NUCLEOTIDE SEQUENCE [LARGE SCALE GENOMIC DNA]</scope>
    <source>
        <strain evidence="2 3">Neff</strain>
    </source>
</reference>
<keyword evidence="3" id="KW-1185">Reference proteome</keyword>
<organism evidence="2 3">
    <name type="scientific">Acanthamoeba castellanii (strain ATCC 30010 / Neff)</name>
    <dbReference type="NCBI Taxonomy" id="1257118"/>
    <lineage>
        <taxon>Eukaryota</taxon>
        <taxon>Amoebozoa</taxon>
        <taxon>Discosea</taxon>
        <taxon>Longamoebia</taxon>
        <taxon>Centramoebida</taxon>
        <taxon>Acanthamoebidae</taxon>
        <taxon>Acanthamoeba</taxon>
    </lineage>
</organism>
<feature type="region of interest" description="Disordered" evidence="1">
    <location>
        <begin position="1"/>
        <end position="33"/>
    </location>
</feature>
<dbReference type="AlphaFoldDB" id="L8GNI0"/>
<feature type="compositionally biased region" description="Basic and acidic residues" evidence="1">
    <location>
        <begin position="9"/>
        <end position="18"/>
    </location>
</feature>
<dbReference type="EMBL" id="KB008060">
    <property type="protein sequence ID" value="ELR14308.1"/>
    <property type="molecule type" value="Genomic_DNA"/>
</dbReference>
<dbReference type="RefSeq" id="XP_004336321.1">
    <property type="nucleotide sequence ID" value="XM_004336273.1"/>
</dbReference>
<gene>
    <name evidence="2" type="ORF">ACA1_106790</name>
</gene>
<dbReference type="VEuPathDB" id="AmoebaDB:ACA1_106790"/>